<keyword evidence="4" id="KW-1185">Reference proteome</keyword>
<dbReference type="InterPro" id="IPR004000">
    <property type="entry name" value="Actin"/>
</dbReference>
<feature type="region of interest" description="Disordered" evidence="2">
    <location>
        <begin position="239"/>
        <end position="267"/>
    </location>
</feature>
<feature type="compositionally biased region" description="Basic and acidic residues" evidence="2">
    <location>
        <begin position="635"/>
        <end position="651"/>
    </location>
</feature>
<feature type="compositionally biased region" description="Low complexity" evidence="2">
    <location>
        <begin position="666"/>
        <end position="682"/>
    </location>
</feature>
<feature type="compositionally biased region" description="Low complexity" evidence="2">
    <location>
        <begin position="365"/>
        <end position="379"/>
    </location>
</feature>
<dbReference type="STRING" id="1081102.A0A167PI31"/>
<feature type="compositionally biased region" description="Acidic residues" evidence="2">
    <location>
        <begin position="248"/>
        <end position="261"/>
    </location>
</feature>
<protein>
    <submittedName>
        <fullName evidence="3">Chromatin remodeling complex subunit</fullName>
    </submittedName>
</protein>
<dbReference type="PANTHER" id="PTHR11937">
    <property type="entry name" value="ACTIN"/>
    <property type="match status" value="1"/>
</dbReference>
<feature type="compositionally biased region" description="Low complexity" evidence="2">
    <location>
        <begin position="319"/>
        <end position="337"/>
    </location>
</feature>
<dbReference type="OrthoDB" id="74201at2759"/>
<dbReference type="Gene3D" id="3.30.420.40">
    <property type="match status" value="3"/>
</dbReference>
<feature type="compositionally biased region" description="Acidic residues" evidence="2">
    <location>
        <begin position="523"/>
        <end position="558"/>
    </location>
</feature>
<feature type="region of interest" description="Disordered" evidence="2">
    <location>
        <begin position="870"/>
        <end position="903"/>
    </location>
</feature>
<dbReference type="Proteomes" id="UP000076874">
    <property type="component" value="Unassembled WGS sequence"/>
</dbReference>
<accession>A0A167PI31</accession>
<organism evidence="3 4">
    <name type="scientific">Niveomyces insectorum RCEF 264</name>
    <dbReference type="NCBI Taxonomy" id="1081102"/>
    <lineage>
        <taxon>Eukaryota</taxon>
        <taxon>Fungi</taxon>
        <taxon>Dikarya</taxon>
        <taxon>Ascomycota</taxon>
        <taxon>Pezizomycotina</taxon>
        <taxon>Sordariomycetes</taxon>
        <taxon>Hypocreomycetidae</taxon>
        <taxon>Hypocreales</taxon>
        <taxon>Cordycipitaceae</taxon>
        <taxon>Niveomyces</taxon>
    </lineage>
</organism>
<feature type="compositionally biased region" description="Gly residues" evidence="2">
    <location>
        <begin position="874"/>
        <end position="895"/>
    </location>
</feature>
<feature type="region of interest" description="Disordered" evidence="2">
    <location>
        <begin position="66"/>
        <end position="94"/>
    </location>
</feature>
<dbReference type="Pfam" id="PF00022">
    <property type="entry name" value="Actin"/>
    <property type="match status" value="1"/>
</dbReference>
<feature type="region of interest" description="Disordered" evidence="2">
    <location>
        <begin position="823"/>
        <end position="856"/>
    </location>
</feature>
<feature type="compositionally biased region" description="Low complexity" evidence="2">
    <location>
        <begin position="471"/>
        <end position="500"/>
    </location>
</feature>
<feature type="compositionally biased region" description="Basic and acidic residues" evidence="2">
    <location>
        <begin position="581"/>
        <end position="597"/>
    </location>
</feature>
<dbReference type="SMART" id="SM00268">
    <property type="entry name" value="ACTIN"/>
    <property type="match status" value="1"/>
</dbReference>
<feature type="compositionally biased region" description="Basic and acidic residues" evidence="2">
    <location>
        <begin position="417"/>
        <end position="439"/>
    </location>
</feature>
<gene>
    <name evidence="3" type="ORF">SPI_07684</name>
</gene>
<feature type="region of interest" description="Disordered" evidence="2">
    <location>
        <begin position="313"/>
        <end position="392"/>
    </location>
</feature>
<evidence type="ECO:0000256" key="1">
    <source>
        <dbReference type="RuleBase" id="RU000487"/>
    </source>
</evidence>
<evidence type="ECO:0000313" key="3">
    <source>
        <dbReference type="EMBL" id="OAA56677.1"/>
    </source>
</evidence>
<proteinExistence type="inferred from homology"/>
<evidence type="ECO:0000256" key="2">
    <source>
        <dbReference type="SAM" id="MobiDB-lite"/>
    </source>
</evidence>
<dbReference type="InterPro" id="IPR043129">
    <property type="entry name" value="ATPase_NBD"/>
</dbReference>
<dbReference type="AlphaFoldDB" id="A0A167PI31"/>
<evidence type="ECO:0000313" key="4">
    <source>
        <dbReference type="Proteomes" id="UP000076874"/>
    </source>
</evidence>
<comment type="similarity">
    <text evidence="1">Belongs to the actin family.</text>
</comment>
<feature type="compositionally biased region" description="Low complexity" evidence="2">
    <location>
        <begin position="344"/>
        <end position="355"/>
    </location>
</feature>
<dbReference type="EMBL" id="AZHD01000016">
    <property type="protein sequence ID" value="OAA56677.1"/>
    <property type="molecule type" value="Genomic_DNA"/>
</dbReference>
<feature type="compositionally biased region" description="Low complexity" evidence="2">
    <location>
        <begin position="598"/>
        <end position="634"/>
    </location>
</feature>
<sequence>MSGSSSKWREEQILIVCPGSRTTMAQLGCGELTPPSYRIPTRMFRDEETGDWRPYRTWKRKKTGSAAAAMAATTTTSDGADNGSADDAAKDADSEEWEYVEDPDSDEGAVYPMDAGYIVNMEAFLAFLEHVHGLLTTTYHNTPIVLMTSPQWSRPDCEAIALYVFEKTRTPALCMINSALATQYGLKWPHMTVVDIGFAKVDVTCIYDSRVVNHMHVGYPRALGGGSLTSGIGLRSSAKNGITATDDHGDDDEEEVDGGGDGDDRVLSGGELFTRRLQTLLRDRHFTYEMAEQLKRSPLCEVLPYAPEHPRLMELPEDGAAPPVATAGTATANNGAASTGGGPAAVLSAAAGTAGDPARDEPPRGATDPAAQRTAAAVTAGGGSGEVDDGTTLDEAADGVLDVATIVTSGHTKEFLAKKEKERTERGRFGRRAKDKEAEAAAARPVRLPNAKRARAVFHFEELVEEEEQDNNSGALKNNNGNTAGATSQPGSQQYQAGSSGAAGGGSSSTNGTASENRKSQDENADGSDEGSDEDGSEMDEDEDEEGEGDGADGEGDAEEGRNAKGDANGSATKSSTGFADKPKSEAADSAAVKDETSSAAKPEAAAAPASTSEPEANKTAEPTEAAPDAAKAGSSDDKAEERDAPAKSAEDVSVAPAAKPETEDATMTDAPAAADTTGETAQKAPTEKSTEEEQEQPQQSQTENAAPAEDGALTATNAAAAAAAAAAATAEQQGRRVKRVRRDFEIGLERFTFADRRAIDRIVATIYRTVQNIEDMYMRPACWENLVFVGNGCRLRGLRENILQTLHARHLVSPSTATIFTSELPSNLGTPSGTGAQTPTGNFSTPPHQLPTSSSVNPLLQAATTASLLQAPHGGGGGGPGSTSGDASGGGGGGHMHHFHSQTPTSIKLAALPTYLGEWTKNGFEESMFLGAQVAARLAFCVHNLDAQGQEQQRQMSLTRIEYNELGPKGIRTHSMLG</sequence>
<dbReference type="Gene3D" id="3.90.640.60">
    <property type="match status" value="1"/>
</dbReference>
<feature type="region of interest" description="Disordered" evidence="2">
    <location>
        <begin position="417"/>
        <end position="445"/>
    </location>
</feature>
<comment type="caution">
    <text evidence="3">The sequence shown here is derived from an EMBL/GenBank/DDBJ whole genome shotgun (WGS) entry which is preliminary data.</text>
</comment>
<feature type="compositionally biased region" description="Low complexity" evidence="2">
    <location>
        <begin position="66"/>
        <end position="86"/>
    </location>
</feature>
<name>A0A167PI31_9HYPO</name>
<reference evidence="3 4" key="1">
    <citation type="journal article" date="2016" name="Genome Biol. Evol.">
        <title>Divergent and convergent evolution of fungal pathogenicity.</title>
        <authorList>
            <person name="Shang Y."/>
            <person name="Xiao G."/>
            <person name="Zheng P."/>
            <person name="Cen K."/>
            <person name="Zhan S."/>
            <person name="Wang C."/>
        </authorList>
    </citation>
    <scope>NUCLEOTIDE SEQUENCE [LARGE SCALE GENOMIC DNA]</scope>
    <source>
        <strain evidence="3 4">RCEF 264</strain>
    </source>
</reference>
<feature type="region of interest" description="Disordered" evidence="2">
    <location>
        <begin position="464"/>
        <end position="707"/>
    </location>
</feature>
<dbReference type="SUPFAM" id="SSF53067">
    <property type="entry name" value="Actin-like ATPase domain"/>
    <property type="match status" value="2"/>
</dbReference>